<feature type="region of interest" description="Disordered" evidence="3">
    <location>
        <begin position="1"/>
        <end position="30"/>
    </location>
</feature>
<dbReference type="Gene3D" id="3.60.21.10">
    <property type="match status" value="1"/>
</dbReference>
<dbReference type="InterPro" id="IPR004843">
    <property type="entry name" value="Calcineurin-like_PHP"/>
</dbReference>
<evidence type="ECO:0000256" key="3">
    <source>
        <dbReference type="SAM" id="MobiDB-lite"/>
    </source>
</evidence>
<keyword evidence="6" id="KW-1185">Reference proteome</keyword>
<gene>
    <name evidence="5" type="ORF">FKZ61_21320</name>
</gene>
<evidence type="ECO:0000313" key="5">
    <source>
        <dbReference type="EMBL" id="TQE93411.1"/>
    </source>
</evidence>
<dbReference type="OrthoDB" id="9809781at2"/>
<dbReference type="GO" id="GO:0016787">
    <property type="term" value="F:hydrolase activity"/>
    <property type="evidence" value="ECO:0007669"/>
    <property type="project" value="UniProtKB-KW"/>
</dbReference>
<dbReference type="InterPro" id="IPR051558">
    <property type="entry name" value="Metallophosphoesterase_PAP"/>
</dbReference>
<evidence type="ECO:0000313" key="6">
    <source>
        <dbReference type="Proteomes" id="UP000317371"/>
    </source>
</evidence>
<dbReference type="InParanoid" id="A0A540V9L0"/>
<proteinExistence type="predicted"/>
<dbReference type="PANTHER" id="PTHR10161:SF14">
    <property type="entry name" value="TARTRATE-RESISTANT ACID PHOSPHATASE TYPE 5"/>
    <property type="match status" value="1"/>
</dbReference>
<dbReference type="PANTHER" id="PTHR10161">
    <property type="entry name" value="TARTRATE-RESISTANT ACID PHOSPHATASE TYPE 5"/>
    <property type="match status" value="1"/>
</dbReference>
<dbReference type="Pfam" id="PF00149">
    <property type="entry name" value="Metallophos"/>
    <property type="match status" value="1"/>
</dbReference>
<dbReference type="Proteomes" id="UP000317371">
    <property type="component" value="Unassembled WGS sequence"/>
</dbReference>
<dbReference type="SUPFAM" id="SSF56300">
    <property type="entry name" value="Metallo-dependent phosphatases"/>
    <property type="match status" value="1"/>
</dbReference>
<name>A0A540V9L0_9CHLR</name>
<dbReference type="SUPFAM" id="SSF63829">
    <property type="entry name" value="Calcium-dependent phosphotriesterase"/>
    <property type="match status" value="1"/>
</dbReference>
<feature type="compositionally biased region" description="Low complexity" evidence="3">
    <location>
        <begin position="655"/>
        <end position="669"/>
    </location>
</feature>
<sequence length="970" mass="102697">MRWPSSSPAAASGWPSPTTKTRPTPPSSMWSGAIKRRIHVSCSPGGRRITTGRGRGAQMQARLGTTKLHARLSAMARLSAYTLRCLALVMAYLFIMGEVTAAIQAAQPGVSGSQPLAPCSSCVHLEAAVAPVADGRAEEVRVLYPNEWGILHPGGVAYLPAFGYLALVDRETLASPGGGEAPVVVITPYEELVGSVDLPYQLDEPVNMAYDSTDNRLFLLDAVRNRLAWTSIAENGIPEGTSLAEVDISHLGLHRAAGIAVHGASRQLLILDTMPANNSARLVGADLEQDFRLVSTLDLSPFGTANLRGLAVHPDTDHFFLTHPAAGVLYQLDQSGQLLHTYDLTALELVDPQGIVFAPSADLTDPADTIHLWMADSGLADNESLPSQDQKVYLPRVVQSMASVSAMEPQDLGVPQSLPSFGRLLELALVLDAPLPTATSAATPELCLGAPITLTVGVVASADDADETPAGIVNLTSNDLDLGRRTVGIRFPAVAVPQDADILQASLELTVDELAAEPASVVIRGQATDEAAPFTTAPNDISARPTTAAAVSWDPIPAFNVVGETVRTPDLASVIEEIVHRPGWSSGNALALIAVGAGVREAVAFDGAADAAPRLSIEYCSLATPTPSASTILTSTGMATTPPTDTPTPSPSPSPSATATSTAMPTWTPTPTPGDLVLRFAVIGDYGNHSANAARVAALVNSWEPDFIITTGDNNYPDGEAATIDTNIGQFYSQYIGNYQGSYGSGSPTNRFWPSLGNHDWHTITCTGSTCTGAYFDYFTLPNNERYYDVDLGLVHLYALDSDRDEPDGRNSSSAQAQWLQARLAESTSCYDLVYFHHPPYSSGRHGSNSNLQWPFASWGAEAVFAGHDHLYERLEADGIPYFVNGAGGASLYTFDNLGNLPTGVTSVVRYNGDHGAMLVTATPTGITYEFYNADGVQIDVYTQAASCSATPTDRSLSVLQESVASQVYE</sequence>
<organism evidence="5 6">
    <name type="scientific">Litorilinea aerophila</name>
    <dbReference type="NCBI Taxonomy" id="1204385"/>
    <lineage>
        <taxon>Bacteria</taxon>
        <taxon>Bacillati</taxon>
        <taxon>Chloroflexota</taxon>
        <taxon>Caldilineae</taxon>
        <taxon>Caldilineales</taxon>
        <taxon>Caldilineaceae</taxon>
        <taxon>Litorilinea</taxon>
    </lineage>
</organism>
<feature type="region of interest" description="Disordered" evidence="3">
    <location>
        <begin position="636"/>
        <end position="669"/>
    </location>
</feature>
<feature type="compositionally biased region" description="Low complexity" evidence="3">
    <location>
        <begin position="1"/>
        <end position="22"/>
    </location>
</feature>
<dbReference type="InterPro" id="IPR029052">
    <property type="entry name" value="Metallo-depent_PP-like"/>
</dbReference>
<feature type="domain" description="Calcineurin-like phosphoesterase" evidence="4">
    <location>
        <begin position="678"/>
        <end position="871"/>
    </location>
</feature>
<dbReference type="EMBL" id="VIGC01000040">
    <property type="protein sequence ID" value="TQE93411.1"/>
    <property type="molecule type" value="Genomic_DNA"/>
</dbReference>
<protein>
    <recommendedName>
        <fullName evidence="4">Calcineurin-like phosphoesterase domain-containing protein</fullName>
    </recommendedName>
</protein>
<reference evidence="5 6" key="1">
    <citation type="submission" date="2019-06" db="EMBL/GenBank/DDBJ databases">
        <title>Genome sequence of Litorilinea aerophila BAA-2444.</title>
        <authorList>
            <person name="Maclea K.S."/>
            <person name="Maurais E.G."/>
            <person name="Iannazzi L.C."/>
        </authorList>
    </citation>
    <scope>NUCLEOTIDE SEQUENCE [LARGE SCALE GENOMIC DNA]</scope>
    <source>
        <strain evidence="5 6">ATCC BAA-2444</strain>
    </source>
</reference>
<comment type="caution">
    <text evidence="5">The sequence shown here is derived from an EMBL/GenBank/DDBJ whole genome shotgun (WGS) entry which is preliminary data.</text>
</comment>
<evidence type="ECO:0000256" key="2">
    <source>
        <dbReference type="ARBA" id="ARBA00022801"/>
    </source>
</evidence>
<evidence type="ECO:0000259" key="4">
    <source>
        <dbReference type="Pfam" id="PF00149"/>
    </source>
</evidence>
<keyword evidence="2" id="KW-0378">Hydrolase</keyword>
<evidence type="ECO:0000256" key="1">
    <source>
        <dbReference type="ARBA" id="ARBA00022729"/>
    </source>
</evidence>
<feature type="compositionally biased region" description="Pro residues" evidence="3">
    <location>
        <begin position="644"/>
        <end position="654"/>
    </location>
</feature>
<keyword evidence="1" id="KW-0732">Signal</keyword>
<dbReference type="AlphaFoldDB" id="A0A540V9L0"/>
<accession>A0A540V9L0</accession>